<dbReference type="EMBL" id="AQRA01000004">
    <property type="protein sequence ID" value="EZH74008.1"/>
    <property type="molecule type" value="Genomic_DNA"/>
</dbReference>
<sequence>MKKYCLLGFIIIGIVMISCNNDDDNKENENLSSTSVLVGKWGQTSFRQNGELMNITDCEKRSTIEFTSDSYTEIGYAPVNTDCQIDFEITGTWTEEGDKLTLNYVFEGKTTIDIAMFTITDDVLTIMYNDEGAITTFDYQKL</sequence>
<comment type="caution">
    <text evidence="2">The sequence shown here is derived from an EMBL/GenBank/DDBJ whole genome shotgun (WGS) entry which is preliminary data.</text>
</comment>
<keyword evidence="3" id="KW-1185">Reference proteome</keyword>
<dbReference type="AlphaFoldDB" id="A0A023BW29"/>
<dbReference type="OrthoDB" id="1164796at2"/>
<protein>
    <recommendedName>
        <fullName evidence="1">Lipocalin-like domain-containing protein</fullName>
    </recommendedName>
</protein>
<dbReference type="Pfam" id="PF13648">
    <property type="entry name" value="Lipocalin_4"/>
    <property type="match status" value="1"/>
</dbReference>
<dbReference type="eggNOG" id="ENOG5033BIA">
    <property type="taxonomic scope" value="Bacteria"/>
</dbReference>
<gene>
    <name evidence="2" type="ORF">ATO12_14110</name>
</gene>
<accession>A0A023BW29</accession>
<proteinExistence type="predicted"/>
<feature type="domain" description="Lipocalin-like" evidence="1">
    <location>
        <begin position="37"/>
        <end position="126"/>
    </location>
</feature>
<evidence type="ECO:0000313" key="2">
    <source>
        <dbReference type="EMBL" id="EZH74008.1"/>
    </source>
</evidence>
<reference evidence="2 3" key="1">
    <citation type="submission" date="2014-04" db="EMBL/GenBank/DDBJ databases">
        <title>Aquimarina sp. 22II-S11-z7 Genome Sequencing.</title>
        <authorList>
            <person name="Lai Q."/>
        </authorList>
    </citation>
    <scope>NUCLEOTIDE SEQUENCE [LARGE SCALE GENOMIC DNA]</scope>
    <source>
        <strain evidence="2 3">22II-S11-z7</strain>
    </source>
</reference>
<evidence type="ECO:0000259" key="1">
    <source>
        <dbReference type="Pfam" id="PF13648"/>
    </source>
</evidence>
<organism evidence="2 3">
    <name type="scientific">Aquimarina atlantica</name>
    <dbReference type="NCBI Taxonomy" id="1317122"/>
    <lineage>
        <taxon>Bacteria</taxon>
        <taxon>Pseudomonadati</taxon>
        <taxon>Bacteroidota</taxon>
        <taxon>Flavobacteriia</taxon>
        <taxon>Flavobacteriales</taxon>
        <taxon>Flavobacteriaceae</taxon>
        <taxon>Aquimarina</taxon>
    </lineage>
</organism>
<name>A0A023BW29_9FLAO</name>
<dbReference type="Proteomes" id="UP000023541">
    <property type="component" value="Unassembled WGS sequence"/>
</dbReference>
<dbReference type="PROSITE" id="PS51257">
    <property type="entry name" value="PROKAR_LIPOPROTEIN"/>
    <property type="match status" value="1"/>
</dbReference>
<dbReference type="InterPro" id="IPR024311">
    <property type="entry name" value="Lipocalin-like"/>
</dbReference>
<dbReference type="RefSeq" id="WP_034241529.1">
    <property type="nucleotide sequence ID" value="NZ_AQRA01000004.1"/>
</dbReference>
<evidence type="ECO:0000313" key="3">
    <source>
        <dbReference type="Proteomes" id="UP000023541"/>
    </source>
</evidence>